<sequence>MFFVLFSILTFFLLYFFFVLFVILTRFLEYMFFIFFSILTLVIFTWSARFREFVMRFIASYTQHLCLSF</sequence>
<dbReference type="RefSeq" id="YP_001498000.1">
    <property type="nucleotide sequence ID" value="NC_009898.1"/>
</dbReference>
<evidence type="ECO:0000313" key="3">
    <source>
        <dbReference type="Proteomes" id="UP000202419"/>
    </source>
</evidence>
<dbReference type="GeneID" id="5658987"/>
<keyword evidence="1" id="KW-0472">Membrane</keyword>
<dbReference type="KEGG" id="vg:5658987"/>
<proteinExistence type="predicted"/>
<gene>
    <name evidence="2" type="primary">b804L</name>
    <name evidence="2" type="ORF">NY2A_b804L</name>
</gene>
<keyword evidence="1" id="KW-0812">Transmembrane</keyword>
<name>A7IXX9_PBCVN</name>
<feature type="transmembrane region" description="Helical" evidence="1">
    <location>
        <begin position="5"/>
        <end position="24"/>
    </location>
</feature>
<dbReference type="Proteomes" id="UP000202419">
    <property type="component" value="Segment"/>
</dbReference>
<evidence type="ECO:0000313" key="2">
    <source>
        <dbReference type="EMBL" id="ABT15203.1"/>
    </source>
</evidence>
<organismHost>
    <name type="scientific">Chlorella</name>
    <dbReference type="NCBI Taxonomy" id="3071"/>
</organismHost>
<dbReference type="EMBL" id="DQ491002">
    <property type="protein sequence ID" value="ABT15203.1"/>
    <property type="molecule type" value="Genomic_DNA"/>
</dbReference>
<feature type="transmembrane region" description="Helical" evidence="1">
    <location>
        <begin position="30"/>
        <end position="48"/>
    </location>
</feature>
<reference evidence="2 3" key="1">
    <citation type="journal article" date="2007" name="Virology">
        <title>Sequence and annotation of the 369-kb NY-2A and the 345-kb AR158 viruses that infect Chlorella NC64A.</title>
        <authorList>
            <person name="Fitzgerald L.A."/>
            <person name="Graves M.V."/>
            <person name="Li X."/>
            <person name="Feldblyum T."/>
            <person name="Nierman W.C."/>
            <person name="Van Etten J.L."/>
        </authorList>
    </citation>
    <scope>NUCLEOTIDE SEQUENCE [LARGE SCALE GENOMIC DNA]</scope>
    <source>
        <strain evidence="2 3">NY-2A</strain>
    </source>
</reference>
<evidence type="ECO:0000256" key="1">
    <source>
        <dbReference type="SAM" id="Phobius"/>
    </source>
</evidence>
<organism evidence="2 3">
    <name type="scientific">Paramecium bursaria Chlorella virus NY2A</name>
    <name type="common">PBCV-NY2A</name>
    <dbReference type="NCBI Taxonomy" id="46021"/>
    <lineage>
        <taxon>Viruses</taxon>
        <taxon>Varidnaviria</taxon>
        <taxon>Bamfordvirae</taxon>
        <taxon>Nucleocytoviricota</taxon>
        <taxon>Megaviricetes</taxon>
        <taxon>Algavirales</taxon>
        <taxon>Phycodnaviridae</taxon>
        <taxon>Chlorovirus</taxon>
        <taxon>Chlorovirus americanus</taxon>
    </lineage>
</organism>
<accession>A7IXX9</accession>
<protein>
    <submittedName>
        <fullName evidence="2">Uncharacterized protein b804L</fullName>
    </submittedName>
</protein>
<keyword evidence="3" id="KW-1185">Reference proteome</keyword>
<keyword evidence="1" id="KW-1133">Transmembrane helix</keyword>